<dbReference type="Proteomes" id="UP000612680">
    <property type="component" value="Chromosome"/>
</dbReference>
<name>A0ABX7I6F5_9BACT</name>
<dbReference type="Pfam" id="PF18962">
    <property type="entry name" value="Por_Secre_tail"/>
    <property type="match status" value="1"/>
</dbReference>
<organism evidence="2 3">
    <name type="scientific">Dyadobacter sandarakinus</name>
    <dbReference type="NCBI Taxonomy" id="2747268"/>
    <lineage>
        <taxon>Bacteria</taxon>
        <taxon>Pseudomonadati</taxon>
        <taxon>Bacteroidota</taxon>
        <taxon>Cytophagia</taxon>
        <taxon>Cytophagales</taxon>
        <taxon>Spirosomataceae</taxon>
        <taxon>Dyadobacter</taxon>
    </lineage>
</organism>
<protein>
    <submittedName>
        <fullName evidence="2">T9SS type A sorting domain-containing protein</fullName>
    </submittedName>
</protein>
<accession>A0ABX7I6F5</accession>
<dbReference type="InterPro" id="IPR026444">
    <property type="entry name" value="Secre_tail"/>
</dbReference>
<gene>
    <name evidence="2" type="ORF">HWI92_11220</name>
</gene>
<keyword evidence="3" id="KW-1185">Reference proteome</keyword>
<dbReference type="SUPFAM" id="SSF82171">
    <property type="entry name" value="DPP6 N-terminal domain-like"/>
    <property type="match status" value="1"/>
</dbReference>
<sequence>MKHLNLRDMKCILLNVTLFFLAITSLLAQPAIQWDKTIGGNSVDRLNSVQQTLDGGYIVGGTSYSGVSGEKSDSARGNGDYWIVKLAADGTKQWDRTLGGTGDETFSTIRQANDGSYFVAGYSNSGISGDKTDPSNSGYSDLWILNLAADGKINWQKTIGTGNNDFMEDMEVAPDGGLAIAGTSSEIFFNESVSNHGWFVKLSATGELEWSRDYKVNFNTMLLTSITLAPGGGYLLGADTSGNEGIFGSYYLIRVSDDGTTLWTKRIRGGASNDTFTNSELRSVLATQDGGFLVGGHSRDGKGLDKSEDSFNEDFWVVKVNSNGVIEWENTIQANDRENLAGMQMTNDGGYLLFGGTRSGVDLDKKAVNSGLLNYWLVKLSNDGTVLWDKVIGGIRVNYSVDIAKDIVPTRDGGFMLGGYSNSPIGADKTEPSRGSEDYWIVKLAPEAPLPIRLANFMVRKELDIANLAWQTDSETNSDHFKVQHSTDGKAWALLALINAAGESTKSTTYHYSHTNPVAGDNYYRLKMVDTDGTFTYSKVEHLKFDQSISVSVYPNPVTKTIHLQTADWSKVKGVQVVNNQGKTLYSSGNKPSQDINARSLTPGLYFIKLTLADGTETTRKIAVGQ</sequence>
<feature type="domain" description="Secretion system C-terminal sorting" evidence="1">
    <location>
        <begin position="553"/>
        <end position="623"/>
    </location>
</feature>
<dbReference type="RefSeq" id="WP_204663746.1">
    <property type="nucleotide sequence ID" value="NZ_CP056775.1"/>
</dbReference>
<evidence type="ECO:0000313" key="3">
    <source>
        <dbReference type="Proteomes" id="UP000612680"/>
    </source>
</evidence>
<dbReference type="PANTHER" id="PTHR42754">
    <property type="entry name" value="ENDOGLUCANASE"/>
    <property type="match status" value="1"/>
</dbReference>
<reference evidence="2 3" key="1">
    <citation type="submission" date="2020-06" db="EMBL/GenBank/DDBJ databases">
        <title>Dyadobacter sandarakinus sp. nov., isolated from the soil of the Arctic Yellow River Station.</title>
        <authorList>
            <person name="Zhang Y."/>
            <person name="Peng F."/>
        </authorList>
    </citation>
    <scope>NUCLEOTIDE SEQUENCE [LARGE SCALE GENOMIC DNA]</scope>
    <source>
        <strain evidence="2 3">Q3-56</strain>
    </source>
</reference>
<dbReference type="EMBL" id="CP056775">
    <property type="protein sequence ID" value="QRR01433.1"/>
    <property type="molecule type" value="Genomic_DNA"/>
</dbReference>
<dbReference type="NCBIfam" id="TIGR04183">
    <property type="entry name" value="Por_Secre_tail"/>
    <property type="match status" value="1"/>
</dbReference>
<evidence type="ECO:0000313" key="2">
    <source>
        <dbReference type="EMBL" id="QRR01433.1"/>
    </source>
</evidence>
<dbReference type="PANTHER" id="PTHR42754:SF1">
    <property type="entry name" value="LIPOPROTEIN"/>
    <property type="match status" value="1"/>
</dbReference>
<evidence type="ECO:0000259" key="1">
    <source>
        <dbReference type="Pfam" id="PF18962"/>
    </source>
</evidence>
<proteinExistence type="predicted"/>